<gene>
    <name evidence="2" type="ORF">Agub_g1539</name>
</gene>
<dbReference type="AlphaFoldDB" id="A0AAD3DI84"/>
<evidence type="ECO:0000313" key="2">
    <source>
        <dbReference type="EMBL" id="GFR40887.1"/>
    </source>
</evidence>
<protein>
    <submittedName>
        <fullName evidence="2">Uncharacterized protein</fullName>
    </submittedName>
</protein>
<feature type="region of interest" description="Disordered" evidence="1">
    <location>
        <begin position="1"/>
        <end position="53"/>
    </location>
</feature>
<organism evidence="2 3">
    <name type="scientific">Astrephomene gubernaculifera</name>
    <dbReference type="NCBI Taxonomy" id="47775"/>
    <lineage>
        <taxon>Eukaryota</taxon>
        <taxon>Viridiplantae</taxon>
        <taxon>Chlorophyta</taxon>
        <taxon>core chlorophytes</taxon>
        <taxon>Chlorophyceae</taxon>
        <taxon>CS clade</taxon>
        <taxon>Chlamydomonadales</taxon>
        <taxon>Astrephomenaceae</taxon>
        <taxon>Astrephomene</taxon>
    </lineage>
</organism>
<dbReference type="Proteomes" id="UP001054857">
    <property type="component" value="Unassembled WGS sequence"/>
</dbReference>
<evidence type="ECO:0000313" key="3">
    <source>
        <dbReference type="Proteomes" id="UP001054857"/>
    </source>
</evidence>
<name>A0AAD3DI84_9CHLO</name>
<comment type="caution">
    <text evidence="2">The sequence shown here is derived from an EMBL/GenBank/DDBJ whole genome shotgun (WGS) entry which is preliminary data.</text>
</comment>
<dbReference type="PANTHER" id="PTHR35996">
    <property type="entry name" value="OSJNBA0038O10.25 PROTEIN"/>
    <property type="match status" value="1"/>
</dbReference>
<keyword evidence="3" id="KW-1185">Reference proteome</keyword>
<reference evidence="2 3" key="1">
    <citation type="journal article" date="2021" name="Sci. Rep.">
        <title>Genome sequencing of the multicellular alga Astrephomene provides insights into convergent evolution of germ-soma differentiation.</title>
        <authorList>
            <person name="Yamashita S."/>
            <person name="Yamamoto K."/>
            <person name="Matsuzaki R."/>
            <person name="Suzuki S."/>
            <person name="Yamaguchi H."/>
            <person name="Hirooka S."/>
            <person name="Minakuchi Y."/>
            <person name="Miyagishima S."/>
            <person name="Kawachi M."/>
            <person name="Toyoda A."/>
            <person name="Nozaki H."/>
        </authorList>
    </citation>
    <scope>NUCLEOTIDE SEQUENCE [LARGE SCALE GENOMIC DNA]</scope>
    <source>
        <strain evidence="2 3">NIES-4017</strain>
    </source>
</reference>
<accession>A0AAD3DI84</accession>
<dbReference type="InterPro" id="IPR040278">
    <property type="entry name" value="UPF0426"/>
</dbReference>
<dbReference type="Pfam" id="PF26369">
    <property type="entry name" value="UPF0426"/>
    <property type="match status" value="1"/>
</dbReference>
<sequence>MMRSIQSRRVAVSPLASGAPTPLRAHRRGKLSKPQAPQHAAPMPPRGPIDAITNQIPDPILRAAVKEPVAFLGGIFAGVFRLNLDQDPLRTWVERTSSQARVVQDERR</sequence>
<dbReference type="PANTHER" id="PTHR35996:SF1">
    <property type="entry name" value="OS04G0528100 PROTEIN"/>
    <property type="match status" value="1"/>
</dbReference>
<evidence type="ECO:0000256" key="1">
    <source>
        <dbReference type="SAM" id="MobiDB-lite"/>
    </source>
</evidence>
<proteinExistence type="predicted"/>
<dbReference type="EMBL" id="BMAR01000001">
    <property type="protein sequence ID" value="GFR40887.1"/>
    <property type="molecule type" value="Genomic_DNA"/>
</dbReference>